<feature type="domain" description="RING-type" evidence="8">
    <location>
        <begin position="222"/>
        <end position="263"/>
    </location>
</feature>
<keyword evidence="10" id="KW-1185">Reference proteome</keyword>
<evidence type="ECO:0000256" key="2">
    <source>
        <dbReference type="ARBA" id="ARBA00012483"/>
    </source>
</evidence>
<feature type="region of interest" description="Disordered" evidence="7">
    <location>
        <begin position="144"/>
        <end position="189"/>
    </location>
</feature>
<dbReference type="Gene3D" id="3.30.40.10">
    <property type="entry name" value="Zinc/RING finger domain, C3HC4 (zinc finger)"/>
    <property type="match status" value="1"/>
</dbReference>
<dbReference type="AlphaFoldDB" id="A0AAN7EE20"/>
<name>A0AAN7EE20_QUERU</name>
<evidence type="ECO:0000256" key="1">
    <source>
        <dbReference type="ARBA" id="ARBA00000900"/>
    </source>
</evidence>
<evidence type="ECO:0000259" key="8">
    <source>
        <dbReference type="PROSITE" id="PS50089"/>
    </source>
</evidence>
<evidence type="ECO:0000256" key="4">
    <source>
        <dbReference type="ARBA" id="ARBA00022771"/>
    </source>
</evidence>
<dbReference type="PANTHER" id="PTHR15710:SF229">
    <property type="entry name" value="E3 UBIQUITIN-PROTEIN LIGASE RNF181-LIKE"/>
    <property type="match status" value="1"/>
</dbReference>
<dbReference type="InterPro" id="IPR001841">
    <property type="entry name" value="Znf_RING"/>
</dbReference>
<dbReference type="GO" id="GO:0016567">
    <property type="term" value="P:protein ubiquitination"/>
    <property type="evidence" value="ECO:0007669"/>
    <property type="project" value="TreeGrafter"/>
</dbReference>
<feature type="compositionally biased region" description="Polar residues" evidence="7">
    <location>
        <begin position="18"/>
        <end position="28"/>
    </location>
</feature>
<evidence type="ECO:0000256" key="3">
    <source>
        <dbReference type="ARBA" id="ARBA00022723"/>
    </source>
</evidence>
<dbReference type="EC" id="2.3.2.27" evidence="2"/>
<evidence type="ECO:0000313" key="10">
    <source>
        <dbReference type="Proteomes" id="UP001324115"/>
    </source>
</evidence>
<dbReference type="GO" id="GO:0008270">
    <property type="term" value="F:zinc ion binding"/>
    <property type="evidence" value="ECO:0007669"/>
    <property type="project" value="UniProtKB-KW"/>
</dbReference>
<evidence type="ECO:0000256" key="6">
    <source>
        <dbReference type="PROSITE-ProRule" id="PRU00175"/>
    </source>
</evidence>
<proteinExistence type="predicted"/>
<organism evidence="9 10">
    <name type="scientific">Quercus rubra</name>
    <name type="common">Northern red oak</name>
    <name type="synonym">Quercus borealis</name>
    <dbReference type="NCBI Taxonomy" id="3512"/>
    <lineage>
        <taxon>Eukaryota</taxon>
        <taxon>Viridiplantae</taxon>
        <taxon>Streptophyta</taxon>
        <taxon>Embryophyta</taxon>
        <taxon>Tracheophyta</taxon>
        <taxon>Spermatophyta</taxon>
        <taxon>Magnoliopsida</taxon>
        <taxon>eudicotyledons</taxon>
        <taxon>Gunneridae</taxon>
        <taxon>Pentapetalae</taxon>
        <taxon>rosids</taxon>
        <taxon>fabids</taxon>
        <taxon>Fagales</taxon>
        <taxon>Fagaceae</taxon>
        <taxon>Quercus</taxon>
    </lineage>
</organism>
<evidence type="ECO:0000256" key="5">
    <source>
        <dbReference type="ARBA" id="ARBA00022833"/>
    </source>
</evidence>
<dbReference type="GO" id="GO:0061630">
    <property type="term" value="F:ubiquitin protein ligase activity"/>
    <property type="evidence" value="ECO:0007669"/>
    <property type="project" value="UniProtKB-EC"/>
</dbReference>
<comment type="caution">
    <text evidence="9">The sequence shown here is derived from an EMBL/GenBank/DDBJ whole genome shotgun (WGS) entry which is preliminary data.</text>
</comment>
<dbReference type="Pfam" id="PF13639">
    <property type="entry name" value="zf-RING_2"/>
    <property type="match status" value="1"/>
</dbReference>
<keyword evidence="4 6" id="KW-0863">Zinc-finger</keyword>
<protein>
    <recommendedName>
        <fullName evidence="2">RING-type E3 ubiquitin transferase</fullName>
        <ecNumber evidence="2">2.3.2.27</ecNumber>
    </recommendedName>
</protein>
<dbReference type="InterPro" id="IPR013083">
    <property type="entry name" value="Znf_RING/FYVE/PHD"/>
</dbReference>
<sequence>MSRRRSNFSENVKFRVGQESQPRNQPPSQCLDGFPIEIYMLKVMRLEESLDVGNSHDDEPPTTSYKQISLHRKSVWLPKHEVLLQDNGDRLSSSLCDFDIPVENHDPVLQEIASVAGSAGTSRMPIVVTLLRLVKLVIEEIIDDDDDDDEDSNGEEEDEEVIEEIDDDDDDDDDDDSNEEEELDSVILDSMETYEPIPATKCSIKALEKVRFQQGLNSIQECVICMEEFHTGSEVTRMPCSHIYHGDCIVRWLETSHICPLCRYPMPHDDLWSPSISDYVFICINLSLVLYIYVLEH</sequence>
<dbReference type="EMBL" id="JAXUIC010000010">
    <property type="protein sequence ID" value="KAK4568212.1"/>
    <property type="molecule type" value="Genomic_DNA"/>
</dbReference>
<dbReference type="PROSITE" id="PS50089">
    <property type="entry name" value="ZF_RING_2"/>
    <property type="match status" value="1"/>
</dbReference>
<reference evidence="9 10" key="1">
    <citation type="journal article" date="2023" name="G3 (Bethesda)">
        <title>A haplotype-resolved chromosome-scale genome for Quercus rubra L. provides insights into the genetics of adaptive traits for red oak species.</title>
        <authorList>
            <person name="Kapoor B."/>
            <person name="Jenkins J."/>
            <person name="Schmutz J."/>
            <person name="Zhebentyayeva T."/>
            <person name="Kuelheim C."/>
            <person name="Coggeshall M."/>
            <person name="Heim C."/>
            <person name="Lasky J.R."/>
            <person name="Leites L."/>
            <person name="Islam-Faridi N."/>
            <person name="Romero-Severson J."/>
            <person name="DeLeo V.L."/>
            <person name="Lucas S.M."/>
            <person name="Lazic D."/>
            <person name="Gailing O."/>
            <person name="Carlson J."/>
            <person name="Staton M."/>
        </authorList>
    </citation>
    <scope>NUCLEOTIDE SEQUENCE [LARGE SCALE GENOMIC DNA]</scope>
    <source>
        <strain evidence="9">Pseudo-F2</strain>
    </source>
</reference>
<dbReference type="PANTHER" id="PTHR15710">
    <property type="entry name" value="E3 UBIQUITIN-PROTEIN LIGASE PRAJA"/>
    <property type="match status" value="1"/>
</dbReference>
<feature type="compositionally biased region" description="Acidic residues" evidence="7">
    <location>
        <begin position="144"/>
        <end position="184"/>
    </location>
</feature>
<comment type="catalytic activity">
    <reaction evidence="1">
        <text>S-ubiquitinyl-[E2 ubiquitin-conjugating enzyme]-L-cysteine + [acceptor protein]-L-lysine = [E2 ubiquitin-conjugating enzyme]-L-cysteine + N(6)-ubiquitinyl-[acceptor protein]-L-lysine.</text>
        <dbReference type="EC" id="2.3.2.27"/>
    </reaction>
</comment>
<keyword evidence="5" id="KW-0862">Zinc</keyword>
<gene>
    <name evidence="9" type="ORF">RGQ29_003839</name>
</gene>
<dbReference type="SMART" id="SM00184">
    <property type="entry name" value="RING"/>
    <property type="match status" value="1"/>
</dbReference>
<keyword evidence="3" id="KW-0479">Metal-binding</keyword>
<dbReference type="Proteomes" id="UP001324115">
    <property type="component" value="Unassembled WGS sequence"/>
</dbReference>
<dbReference type="GO" id="GO:0005737">
    <property type="term" value="C:cytoplasm"/>
    <property type="evidence" value="ECO:0007669"/>
    <property type="project" value="TreeGrafter"/>
</dbReference>
<evidence type="ECO:0000256" key="7">
    <source>
        <dbReference type="SAM" id="MobiDB-lite"/>
    </source>
</evidence>
<dbReference type="SUPFAM" id="SSF57850">
    <property type="entry name" value="RING/U-box"/>
    <property type="match status" value="1"/>
</dbReference>
<accession>A0AAN7EE20</accession>
<evidence type="ECO:0000313" key="9">
    <source>
        <dbReference type="EMBL" id="KAK4568212.1"/>
    </source>
</evidence>
<feature type="region of interest" description="Disordered" evidence="7">
    <location>
        <begin position="1"/>
        <end position="29"/>
    </location>
</feature>
<dbReference type="CDD" id="cd16454">
    <property type="entry name" value="RING-H2_PA-TM-RING"/>
    <property type="match status" value="1"/>
</dbReference>